<protein>
    <recommendedName>
        <fullName evidence="2">2TM domain-containing protein</fullName>
    </recommendedName>
</protein>
<dbReference type="AlphaFoldDB" id="C8X6H0"/>
<evidence type="ECO:0000313" key="4">
    <source>
        <dbReference type="Proteomes" id="UP000002218"/>
    </source>
</evidence>
<evidence type="ECO:0000313" key="3">
    <source>
        <dbReference type="EMBL" id="ACV78825.1"/>
    </source>
</evidence>
<dbReference type="RefSeq" id="WP_015747713.1">
    <property type="nucleotide sequence ID" value="NC_013235.1"/>
</dbReference>
<dbReference type="OrthoDB" id="5145586at2"/>
<gene>
    <name evidence="3" type="ordered locus">Namu_2456</name>
</gene>
<dbReference type="STRING" id="479431.Namu_2456"/>
<reference evidence="4" key="1">
    <citation type="submission" date="2009-09" db="EMBL/GenBank/DDBJ databases">
        <title>The complete genome of Nakamurella multipartita DSM 44233.</title>
        <authorList>
            <consortium name="US DOE Joint Genome Institute (JGI-PGF)"/>
            <person name="Lucas S."/>
            <person name="Copeland A."/>
            <person name="Lapidus A."/>
            <person name="Glavina del Rio T."/>
            <person name="Dalin E."/>
            <person name="Tice H."/>
            <person name="Bruce D."/>
            <person name="Goodwin L."/>
            <person name="Pitluck S."/>
            <person name="Kyrpides N."/>
            <person name="Mavromatis K."/>
            <person name="Ivanova N."/>
            <person name="Ovchinnikova G."/>
            <person name="Sims D."/>
            <person name="Meincke L."/>
            <person name="Brettin T."/>
            <person name="Detter J.C."/>
            <person name="Han C."/>
            <person name="Larimer F."/>
            <person name="Land M."/>
            <person name="Hauser L."/>
            <person name="Markowitz V."/>
            <person name="Cheng J.-F."/>
            <person name="Hugenholtz P."/>
            <person name="Woyke T."/>
            <person name="Wu D."/>
            <person name="Klenk H.-P."/>
            <person name="Eisen J.A."/>
        </authorList>
    </citation>
    <scope>NUCLEOTIDE SEQUENCE [LARGE SCALE GENOMIC DNA]</scope>
    <source>
        <strain evidence="4">ATCC 700099 / DSM 44233 / CIP 104796 / JCM 9543 / NBRC 105858 / Y-104</strain>
    </source>
</reference>
<evidence type="ECO:0000256" key="1">
    <source>
        <dbReference type="SAM" id="Phobius"/>
    </source>
</evidence>
<dbReference type="Pfam" id="PF13239">
    <property type="entry name" value="2TM"/>
    <property type="match status" value="1"/>
</dbReference>
<keyword evidence="4" id="KW-1185">Reference proteome</keyword>
<dbReference type="eggNOG" id="ENOG503364M">
    <property type="taxonomic scope" value="Bacteria"/>
</dbReference>
<name>C8X6H0_NAKMY</name>
<feature type="transmembrane region" description="Helical" evidence="1">
    <location>
        <begin position="29"/>
        <end position="48"/>
    </location>
</feature>
<dbReference type="InParanoid" id="C8X6H0"/>
<dbReference type="InterPro" id="IPR025698">
    <property type="entry name" value="2TM_dom"/>
</dbReference>
<keyword evidence="1" id="KW-1133">Transmembrane helix</keyword>
<proteinExistence type="predicted"/>
<dbReference type="KEGG" id="nml:Namu_2456"/>
<dbReference type="EMBL" id="CP001737">
    <property type="protein sequence ID" value="ACV78825.1"/>
    <property type="molecule type" value="Genomic_DNA"/>
</dbReference>
<organism evidence="3 4">
    <name type="scientific">Nakamurella multipartita (strain ATCC 700099 / DSM 44233 / CIP 104796 / JCM 9543 / NBRC 105858 / Y-104)</name>
    <name type="common">Microsphaera multipartita</name>
    <dbReference type="NCBI Taxonomy" id="479431"/>
    <lineage>
        <taxon>Bacteria</taxon>
        <taxon>Bacillati</taxon>
        <taxon>Actinomycetota</taxon>
        <taxon>Actinomycetes</taxon>
        <taxon>Nakamurellales</taxon>
        <taxon>Nakamurellaceae</taxon>
        <taxon>Nakamurella</taxon>
    </lineage>
</organism>
<feature type="transmembrane region" description="Helical" evidence="1">
    <location>
        <begin position="54"/>
        <end position="73"/>
    </location>
</feature>
<feature type="domain" description="2TM" evidence="2">
    <location>
        <begin position="19"/>
        <end position="90"/>
    </location>
</feature>
<dbReference type="HOGENOM" id="CLU_173284_3_0_11"/>
<accession>C8X6H0</accession>
<reference evidence="3 4" key="2">
    <citation type="journal article" date="2010" name="Stand. Genomic Sci.">
        <title>Complete genome sequence of Nakamurella multipartita type strain (Y-104).</title>
        <authorList>
            <person name="Tice H."/>
            <person name="Mayilraj S."/>
            <person name="Sims D."/>
            <person name="Lapidus A."/>
            <person name="Nolan M."/>
            <person name="Lucas S."/>
            <person name="Glavina Del Rio T."/>
            <person name="Copeland A."/>
            <person name="Cheng J.F."/>
            <person name="Meincke L."/>
            <person name="Bruce D."/>
            <person name="Goodwin L."/>
            <person name="Pitluck S."/>
            <person name="Ivanova N."/>
            <person name="Mavromatis K."/>
            <person name="Ovchinnikova G."/>
            <person name="Pati A."/>
            <person name="Chen A."/>
            <person name="Palaniappan K."/>
            <person name="Land M."/>
            <person name="Hauser L."/>
            <person name="Chang Y.J."/>
            <person name="Jeffries C.D."/>
            <person name="Detter J.C."/>
            <person name="Brettin T."/>
            <person name="Rohde M."/>
            <person name="Goker M."/>
            <person name="Bristow J."/>
            <person name="Eisen J.A."/>
            <person name="Markowitz V."/>
            <person name="Hugenholtz P."/>
            <person name="Kyrpides N.C."/>
            <person name="Klenk H.P."/>
            <person name="Chen F."/>
        </authorList>
    </citation>
    <scope>NUCLEOTIDE SEQUENCE [LARGE SCALE GENOMIC DNA]</scope>
    <source>
        <strain evidence="4">ATCC 700099 / DSM 44233 / CIP 104796 / JCM 9543 / NBRC 105858 / Y-104</strain>
    </source>
</reference>
<keyword evidence="1" id="KW-0812">Transmembrane</keyword>
<evidence type="ECO:0000259" key="2">
    <source>
        <dbReference type="Pfam" id="PF13239"/>
    </source>
</evidence>
<dbReference type="Proteomes" id="UP000002218">
    <property type="component" value="Chromosome"/>
</dbReference>
<keyword evidence="1" id="KW-0472">Membrane</keyword>
<sequence>MADTLNQFHSEEAALRQVALGRLKKQSDFWLHLMIYLMVNGFLVVIWAMTGVPFFWPVFPIFGWGIGVAANAWDVFLRHEPTEAQLQREMARLRAMDSAA</sequence>